<dbReference type="AlphaFoldDB" id="A0A8H5I069"/>
<name>A0A8H5I069_9AGAR</name>
<proteinExistence type="predicted"/>
<evidence type="ECO:0000313" key="2">
    <source>
        <dbReference type="Proteomes" id="UP000518752"/>
    </source>
</evidence>
<dbReference type="OrthoDB" id="58416at2759"/>
<dbReference type="InterPro" id="IPR053206">
    <property type="entry name" value="Dimeric_xanthone_biosynth"/>
</dbReference>
<organism evidence="1 2">
    <name type="scientific">Collybiopsis confluens</name>
    <dbReference type="NCBI Taxonomy" id="2823264"/>
    <lineage>
        <taxon>Eukaryota</taxon>
        <taxon>Fungi</taxon>
        <taxon>Dikarya</taxon>
        <taxon>Basidiomycota</taxon>
        <taxon>Agaricomycotina</taxon>
        <taxon>Agaricomycetes</taxon>
        <taxon>Agaricomycetidae</taxon>
        <taxon>Agaricales</taxon>
        <taxon>Marasmiineae</taxon>
        <taxon>Omphalotaceae</taxon>
        <taxon>Collybiopsis</taxon>
    </lineage>
</organism>
<protein>
    <recommendedName>
        <fullName evidence="3">Hemerythrin-like domain-containing protein</fullName>
    </recommendedName>
</protein>
<sequence length="235" mass="27420">MPYTQEDFQRDYAEMCRLALPAKPDDPFKMVQWEMARSHKAFIEYWIQIEKQFDSSAPINDTENYLQFALEWIRVIEIHHTLEEEVQFTIWSAVISNSVTRDREEHVAFFATLEPFKAYLSAVLTDPSANPWDPIIARTLSIAFVPLLMNHFVGELYPLEASNLLSSGLELDTIANTFKDVAVRGKEIMDVFREVPAMMEFNGGAKDWPPLPSDVMERYEEIYKVHEGWWKYSKL</sequence>
<reference evidence="1 2" key="1">
    <citation type="journal article" date="2020" name="ISME J.">
        <title>Uncovering the hidden diversity of litter-decomposition mechanisms in mushroom-forming fungi.</title>
        <authorList>
            <person name="Floudas D."/>
            <person name="Bentzer J."/>
            <person name="Ahren D."/>
            <person name="Johansson T."/>
            <person name="Persson P."/>
            <person name="Tunlid A."/>
        </authorList>
    </citation>
    <scope>NUCLEOTIDE SEQUENCE [LARGE SCALE GENOMIC DNA]</scope>
    <source>
        <strain evidence="1 2">CBS 406.79</strain>
    </source>
</reference>
<accession>A0A8H5I069</accession>
<comment type="caution">
    <text evidence="1">The sequence shown here is derived from an EMBL/GenBank/DDBJ whole genome shotgun (WGS) entry which is preliminary data.</text>
</comment>
<dbReference type="Proteomes" id="UP000518752">
    <property type="component" value="Unassembled WGS sequence"/>
</dbReference>
<evidence type="ECO:0008006" key="3">
    <source>
        <dbReference type="Google" id="ProtNLM"/>
    </source>
</evidence>
<keyword evidence="2" id="KW-1185">Reference proteome</keyword>
<gene>
    <name evidence="1" type="ORF">D9757_001009</name>
</gene>
<dbReference type="PANTHER" id="PTHR38048:SF2">
    <property type="entry name" value="HEMERYTHRIN-LIKE DOMAIN-CONTAINING PROTEIN"/>
    <property type="match status" value="1"/>
</dbReference>
<dbReference type="EMBL" id="JAACJN010000004">
    <property type="protein sequence ID" value="KAF5392644.1"/>
    <property type="molecule type" value="Genomic_DNA"/>
</dbReference>
<dbReference type="PANTHER" id="PTHR38048">
    <property type="entry name" value="EXPRESSED PROTEIN"/>
    <property type="match status" value="1"/>
</dbReference>
<evidence type="ECO:0000313" key="1">
    <source>
        <dbReference type="EMBL" id="KAF5392644.1"/>
    </source>
</evidence>